<reference evidence="2 3" key="1">
    <citation type="submission" date="2024-09" db="EMBL/GenBank/DDBJ databases">
        <title>Rethinking Asexuality: The Enigmatic Case of Functional Sexual Genes in Lepraria (Stereocaulaceae).</title>
        <authorList>
            <person name="Doellman M."/>
            <person name="Sun Y."/>
            <person name="Barcenas-Pena A."/>
            <person name="Lumbsch H.T."/>
            <person name="Grewe F."/>
        </authorList>
    </citation>
    <scope>NUCLEOTIDE SEQUENCE [LARGE SCALE GENOMIC DNA]</scope>
    <source>
        <strain evidence="2 3">Grewe 0041</strain>
    </source>
</reference>
<dbReference type="Proteomes" id="UP001590951">
    <property type="component" value="Unassembled WGS sequence"/>
</dbReference>
<accession>A0ABR4AH89</accession>
<sequence>MTQTSQPPNPITTFDSFPLPISEDSTDIFSFRPTLHDNFIFFDSGNNEETDGLQYHDLDDSSALHPLPALTDASSTDPIDAAKDPRSAAKDPAGASSKEARRQNDGFAAHEHSSHVLGCDHRLFNLNLDLSKQLQQYLTISRPQDSPIMDISSDSSPAADRGQEELLRSNLLGDALSDASEFLAIIHSYRTERRGSTSSSSNDTIPSTRPRLGLIVILNLLSVHLELVVIYEKLFQCLSNQLFDTSSVGLVDGLQAPLPGLQLTEFSIQRGNLQTKVLIHATLHQFEMIERILGLPTEFRVTEKQEDYLGLFEDGWARDLLEAMSNRKSCHSAVDNHCGLEAVSSLREMLKRVQVFLKM</sequence>
<dbReference type="EMBL" id="JBHFEH010000160">
    <property type="protein sequence ID" value="KAL2045127.1"/>
    <property type="molecule type" value="Genomic_DNA"/>
</dbReference>
<protein>
    <submittedName>
        <fullName evidence="2">Uncharacterized protein</fullName>
    </submittedName>
</protein>
<keyword evidence="3" id="KW-1185">Reference proteome</keyword>
<name>A0ABR4AH89_9LECA</name>
<gene>
    <name evidence="2" type="ORF">ABVK25_012210</name>
</gene>
<feature type="compositionally biased region" description="Basic and acidic residues" evidence="1">
    <location>
        <begin position="80"/>
        <end position="89"/>
    </location>
</feature>
<proteinExistence type="predicted"/>
<organism evidence="2 3">
    <name type="scientific">Lepraria finkii</name>
    <dbReference type="NCBI Taxonomy" id="1340010"/>
    <lineage>
        <taxon>Eukaryota</taxon>
        <taxon>Fungi</taxon>
        <taxon>Dikarya</taxon>
        <taxon>Ascomycota</taxon>
        <taxon>Pezizomycotina</taxon>
        <taxon>Lecanoromycetes</taxon>
        <taxon>OSLEUM clade</taxon>
        <taxon>Lecanoromycetidae</taxon>
        <taxon>Lecanorales</taxon>
        <taxon>Lecanorineae</taxon>
        <taxon>Stereocaulaceae</taxon>
        <taxon>Lepraria</taxon>
    </lineage>
</organism>
<comment type="caution">
    <text evidence="2">The sequence shown here is derived from an EMBL/GenBank/DDBJ whole genome shotgun (WGS) entry which is preliminary data.</text>
</comment>
<evidence type="ECO:0000256" key="1">
    <source>
        <dbReference type="SAM" id="MobiDB-lite"/>
    </source>
</evidence>
<evidence type="ECO:0000313" key="2">
    <source>
        <dbReference type="EMBL" id="KAL2045127.1"/>
    </source>
</evidence>
<feature type="compositionally biased region" description="Basic and acidic residues" evidence="1">
    <location>
        <begin position="98"/>
        <end position="109"/>
    </location>
</feature>
<evidence type="ECO:0000313" key="3">
    <source>
        <dbReference type="Proteomes" id="UP001590951"/>
    </source>
</evidence>
<feature type="region of interest" description="Disordered" evidence="1">
    <location>
        <begin position="52"/>
        <end position="109"/>
    </location>
</feature>